<accession>A0A4D6Y8N7</accession>
<name>A0A4D6Y8N7_9GAMM</name>
<proteinExistence type="predicted"/>
<reference evidence="1 2" key="1">
    <citation type="submission" date="2018-10" db="EMBL/GenBank/DDBJ databases">
        <title>Comparative functional genomics of the obligate endosymbiont Buchnera aphidicola.</title>
        <authorList>
            <person name="Chong R.A."/>
        </authorList>
    </citation>
    <scope>NUCLEOTIDE SEQUENCE [LARGE SCALE GENOMIC DNA]</scope>
    <source>
        <strain evidence="1 2">Ska</strain>
    </source>
</reference>
<evidence type="ECO:0000313" key="2">
    <source>
        <dbReference type="Proteomes" id="UP000298685"/>
    </source>
</evidence>
<dbReference type="OrthoDB" id="9785233at2"/>
<sequence>MNIINSINIKKMSTIYFKNKNIISHLKNTIQKKKNIQVSNKNIYDQKIQKIKKNNISKKTIDQVSLENNLININNSTIYNINEENSNFLNLSELIGHNVLIPGSKITYIKNTNIIYGYFLPKYTTSLLIQIKDQNHHLIFSNLINTQKPGNYTYYWNGEVNNICNLNSGLYELSIQAENENGPFYVQPLVHGIVKSIDYDPNANAYKINLGITGKVDIKDIKRIF</sequence>
<dbReference type="Gene3D" id="2.30.30.910">
    <property type="match status" value="1"/>
</dbReference>
<dbReference type="AlphaFoldDB" id="A0A4D6Y8N7"/>
<dbReference type="Proteomes" id="UP000298685">
    <property type="component" value="Chromosome"/>
</dbReference>
<dbReference type="EMBL" id="CP032999">
    <property type="protein sequence ID" value="QCI26027.1"/>
    <property type="molecule type" value="Genomic_DNA"/>
</dbReference>
<organism evidence="1 2">
    <name type="scientific">Buchnera aphidicola</name>
    <name type="common">Sarucallis kahawaluokalani</name>
    <dbReference type="NCBI Taxonomy" id="1241878"/>
    <lineage>
        <taxon>Bacteria</taxon>
        <taxon>Pseudomonadati</taxon>
        <taxon>Pseudomonadota</taxon>
        <taxon>Gammaproteobacteria</taxon>
        <taxon>Enterobacterales</taxon>
        <taxon>Erwiniaceae</taxon>
        <taxon>Buchnera</taxon>
    </lineage>
</organism>
<dbReference type="RefSeq" id="WP_158350625.1">
    <property type="nucleotide sequence ID" value="NZ_CP032999.1"/>
</dbReference>
<dbReference type="Gene3D" id="2.60.40.4070">
    <property type="match status" value="1"/>
</dbReference>
<evidence type="ECO:0000313" key="1">
    <source>
        <dbReference type="EMBL" id="QCI26027.1"/>
    </source>
</evidence>
<protein>
    <submittedName>
        <fullName evidence="1">Uncharacterized protein</fullName>
    </submittedName>
</protein>
<gene>
    <name evidence="1" type="ORF">D9V78_01185</name>
</gene>